<dbReference type="AlphaFoldDB" id="T0YBF7"/>
<organism evidence="2">
    <name type="scientific">mine drainage metagenome</name>
    <dbReference type="NCBI Taxonomy" id="410659"/>
    <lineage>
        <taxon>unclassified sequences</taxon>
        <taxon>metagenomes</taxon>
        <taxon>ecological metagenomes</taxon>
    </lineage>
</organism>
<evidence type="ECO:0000313" key="2">
    <source>
        <dbReference type="EMBL" id="EQD30453.1"/>
    </source>
</evidence>
<proteinExistence type="predicted"/>
<dbReference type="Pfam" id="PF22668">
    <property type="entry name" value="DUF7009"/>
    <property type="match status" value="1"/>
</dbReference>
<reference evidence="2" key="2">
    <citation type="journal article" date="2014" name="ISME J.">
        <title>Microbial stratification in low pH oxic and suboxic macroscopic growths along an acid mine drainage.</title>
        <authorList>
            <person name="Mendez-Garcia C."/>
            <person name="Mesa V."/>
            <person name="Sprenger R.R."/>
            <person name="Richter M."/>
            <person name="Diez M.S."/>
            <person name="Solano J."/>
            <person name="Bargiela R."/>
            <person name="Golyshina O.V."/>
            <person name="Manteca A."/>
            <person name="Ramos J.L."/>
            <person name="Gallego J.R."/>
            <person name="Llorente I."/>
            <person name="Martins Dos Santos V.A."/>
            <person name="Jensen O.N."/>
            <person name="Pelaez A.I."/>
            <person name="Sanchez J."/>
            <person name="Ferrer M."/>
        </authorList>
    </citation>
    <scope>NUCLEOTIDE SEQUENCE</scope>
</reference>
<protein>
    <submittedName>
        <fullName evidence="2">Uncharacterized protein</fullName>
    </submittedName>
</protein>
<name>T0YBF7_9ZZZZ</name>
<accession>T0YBF7</accession>
<sequence>MKLRIKGNTLRLRLTQGEIRALAERGQVESRTEFPGGTTLVYRLRTDDENQELSVIYKNNLMEFTLSSASAERWCGTDQVTVSAERDVPGGKLQLVLEKDFACLVPRPGEDESDHFPHPEAGHGPSR</sequence>
<comment type="caution">
    <text evidence="2">The sequence shown here is derived from an EMBL/GenBank/DDBJ whole genome shotgun (WGS) entry which is preliminary data.</text>
</comment>
<reference evidence="2" key="1">
    <citation type="submission" date="2013-08" db="EMBL/GenBank/DDBJ databases">
        <authorList>
            <person name="Mendez C."/>
            <person name="Richter M."/>
            <person name="Ferrer M."/>
            <person name="Sanchez J."/>
        </authorList>
    </citation>
    <scope>NUCLEOTIDE SEQUENCE</scope>
</reference>
<dbReference type="InterPro" id="IPR053825">
    <property type="entry name" value="DUF7009"/>
</dbReference>
<evidence type="ECO:0000256" key="1">
    <source>
        <dbReference type="SAM" id="MobiDB-lite"/>
    </source>
</evidence>
<gene>
    <name evidence="2" type="ORF">B2A_14108</name>
</gene>
<feature type="non-terminal residue" evidence="2">
    <location>
        <position position="127"/>
    </location>
</feature>
<feature type="region of interest" description="Disordered" evidence="1">
    <location>
        <begin position="106"/>
        <end position="127"/>
    </location>
</feature>
<dbReference type="EMBL" id="AUZZ01010234">
    <property type="protein sequence ID" value="EQD30453.1"/>
    <property type="molecule type" value="Genomic_DNA"/>
</dbReference>
<feature type="compositionally biased region" description="Basic and acidic residues" evidence="1">
    <location>
        <begin position="108"/>
        <end position="121"/>
    </location>
</feature>